<dbReference type="PANTHER" id="PTHR23239:SF155">
    <property type="entry name" value="KERATIN, TYPE I CUTICULAR HA2"/>
    <property type="match status" value="1"/>
</dbReference>
<evidence type="ECO:0000256" key="2">
    <source>
        <dbReference type="ARBA" id="ARBA00023054"/>
    </source>
</evidence>
<evidence type="ECO:0000313" key="5">
    <source>
        <dbReference type="Proteomes" id="UP001159641"/>
    </source>
</evidence>
<gene>
    <name evidence="4" type="ORF">J1605_023342</name>
</gene>
<comment type="caution">
    <text evidence="4">The sequence shown here is derived from an EMBL/GenBank/DDBJ whole genome shotgun (WGS) entry which is preliminary data.</text>
</comment>
<evidence type="ECO:0000313" key="4">
    <source>
        <dbReference type="EMBL" id="KAJ8786910.1"/>
    </source>
</evidence>
<dbReference type="InterPro" id="IPR002957">
    <property type="entry name" value="Keratin_I"/>
</dbReference>
<dbReference type="PRINTS" id="PR01248">
    <property type="entry name" value="TYPE1KERATIN"/>
</dbReference>
<dbReference type="Pfam" id="PF00038">
    <property type="entry name" value="Filament"/>
    <property type="match status" value="1"/>
</dbReference>
<dbReference type="Gene3D" id="1.20.5.1160">
    <property type="entry name" value="Vasodilator-stimulated phosphoprotein"/>
    <property type="match status" value="1"/>
</dbReference>
<dbReference type="EMBL" id="JAIQCJ010001902">
    <property type="protein sequence ID" value="KAJ8786910.1"/>
    <property type="molecule type" value="Genomic_DNA"/>
</dbReference>
<evidence type="ECO:0000256" key="1">
    <source>
        <dbReference type="ARBA" id="ARBA00022754"/>
    </source>
</evidence>
<keyword evidence="5" id="KW-1185">Reference proteome</keyword>
<reference evidence="4 5" key="1">
    <citation type="submission" date="2022-11" db="EMBL/GenBank/DDBJ databases">
        <title>Whole genome sequence of Eschrichtius robustus ER-17-0199.</title>
        <authorList>
            <person name="Bruniche-Olsen A."/>
            <person name="Black A.N."/>
            <person name="Fields C.J."/>
            <person name="Walden K."/>
            <person name="Dewoody J.A."/>
        </authorList>
    </citation>
    <scope>NUCLEOTIDE SEQUENCE [LARGE SCALE GENOMIC DNA]</scope>
    <source>
        <strain evidence="4">ER-17-0199</strain>
        <tissue evidence="4">Blubber</tissue>
    </source>
</reference>
<protein>
    <recommendedName>
        <fullName evidence="3">IF rod domain-containing protein</fullName>
    </recommendedName>
</protein>
<dbReference type="InterPro" id="IPR039008">
    <property type="entry name" value="IF_rod_dom"/>
</dbReference>
<dbReference type="AlphaFoldDB" id="A0AB34H7N9"/>
<dbReference type="PANTHER" id="PTHR23239">
    <property type="entry name" value="INTERMEDIATE FILAMENT"/>
    <property type="match status" value="1"/>
</dbReference>
<dbReference type="PROSITE" id="PS51842">
    <property type="entry name" value="IF_ROD_2"/>
    <property type="match status" value="1"/>
</dbReference>
<dbReference type="GO" id="GO:0005198">
    <property type="term" value="F:structural molecule activity"/>
    <property type="evidence" value="ECO:0007669"/>
    <property type="project" value="InterPro"/>
</dbReference>
<evidence type="ECO:0000259" key="3">
    <source>
        <dbReference type="PROSITE" id="PS51842"/>
    </source>
</evidence>
<sequence length="135" mass="15073">MMVNVDNAKLAADDFRTKYEMELAMRQLVEADASSLRRVLDELTLCKADLETQDLTTSHLPGVLVSFREVDALRCQPGDRLNVEVDAATPVDLNRVPEEKWCQYGALVENNRRDAEGWFTRAGGPLAGGWPPQDP</sequence>
<feature type="domain" description="IF rod" evidence="3">
    <location>
        <begin position="1"/>
        <end position="135"/>
    </location>
</feature>
<proteinExistence type="predicted"/>
<dbReference type="GO" id="GO:0045109">
    <property type="term" value="P:intermediate filament organization"/>
    <property type="evidence" value="ECO:0007669"/>
    <property type="project" value="TreeGrafter"/>
</dbReference>
<dbReference type="Proteomes" id="UP001159641">
    <property type="component" value="Unassembled WGS sequence"/>
</dbReference>
<dbReference type="GO" id="GO:0030855">
    <property type="term" value="P:epithelial cell differentiation"/>
    <property type="evidence" value="ECO:0007669"/>
    <property type="project" value="TreeGrafter"/>
</dbReference>
<keyword evidence="2" id="KW-0175">Coiled coil</keyword>
<dbReference type="GO" id="GO:0005882">
    <property type="term" value="C:intermediate filament"/>
    <property type="evidence" value="ECO:0007669"/>
    <property type="project" value="UniProtKB-KW"/>
</dbReference>
<accession>A0AB34H7N9</accession>
<organism evidence="4 5">
    <name type="scientific">Eschrichtius robustus</name>
    <name type="common">California gray whale</name>
    <name type="synonym">Eschrichtius gibbosus</name>
    <dbReference type="NCBI Taxonomy" id="9764"/>
    <lineage>
        <taxon>Eukaryota</taxon>
        <taxon>Metazoa</taxon>
        <taxon>Chordata</taxon>
        <taxon>Craniata</taxon>
        <taxon>Vertebrata</taxon>
        <taxon>Euteleostomi</taxon>
        <taxon>Mammalia</taxon>
        <taxon>Eutheria</taxon>
        <taxon>Laurasiatheria</taxon>
        <taxon>Artiodactyla</taxon>
        <taxon>Whippomorpha</taxon>
        <taxon>Cetacea</taxon>
        <taxon>Mysticeti</taxon>
        <taxon>Eschrichtiidae</taxon>
        <taxon>Eschrichtius</taxon>
    </lineage>
</organism>
<keyword evidence="1" id="KW-0403">Intermediate filament</keyword>
<name>A0AB34H7N9_ESCRO</name>